<evidence type="ECO:0000313" key="3">
    <source>
        <dbReference type="Proteomes" id="UP000003973"/>
    </source>
</evidence>
<reference evidence="2" key="1">
    <citation type="submission" date="2011-10" db="EMBL/GenBank/DDBJ databases">
        <title>The Genome Sequence of Oxalobacter formigenes HOxBLS.</title>
        <authorList>
            <consortium name="The Broad Institute Genome Sequencing Platform"/>
            <person name="Earl A."/>
            <person name="Ward D."/>
            <person name="Feldgarden M."/>
            <person name="Gevers D."/>
            <person name="Allison M.J."/>
            <person name="Humphrey S."/>
            <person name="Young S.K."/>
            <person name="Zeng Q."/>
            <person name="Gargeya S."/>
            <person name="Fitzgerald M."/>
            <person name="Haas B."/>
            <person name="Abouelleil A."/>
            <person name="Alvarado L."/>
            <person name="Arachchi H.M."/>
            <person name="Berlin A."/>
            <person name="Brown A."/>
            <person name="Chapman S.B."/>
            <person name="Chen Z."/>
            <person name="Dunbar C."/>
            <person name="Freedman E."/>
            <person name="Gearin G."/>
            <person name="Goldberg J."/>
            <person name="Griggs A."/>
            <person name="Gujja S."/>
            <person name="Heiman D."/>
            <person name="Howarth C."/>
            <person name="Larson L."/>
            <person name="Lui A."/>
            <person name="MacDonald P.J.P."/>
            <person name="Montmayeur A."/>
            <person name="Murphy C."/>
            <person name="Neiman D."/>
            <person name="Pearson M."/>
            <person name="Priest M."/>
            <person name="Roberts A."/>
            <person name="Saif S."/>
            <person name="Shea T."/>
            <person name="Shenoy N."/>
            <person name="Sisk P."/>
            <person name="Stolte C."/>
            <person name="Sykes S."/>
            <person name="Wortman J."/>
            <person name="Nusbaum C."/>
            <person name="Birren B."/>
        </authorList>
    </citation>
    <scope>NUCLEOTIDE SEQUENCE [LARGE SCALE GENOMIC DNA]</scope>
    <source>
        <strain evidence="2">HOxBLS</strain>
    </source>
</reference>
<dbReference type="EMBL" id="ACDP02000021">
    <property type="protein sequence ID" value="EEO27784.1"/>
    <property type="molecule type" value="Genomic_DNA"/>
</dbReference>
<feature type="region of interest" description="Disordered" evidence="1">
    <location>
        <begin position="316"/>
        <end position="336"/>
    </location>
</feature>
<dbReference type="AlphaFoldDB" id="C3X3J8"/>
<dbReference type="HOGENOM" id="CLU_905681_0_0_4"/>
<protein>
    <submittedName>
        <fullName evidence="2">Uncharacterized protein</fullName>
    </submittedName>
</protein>
<dbReference type="Proteomes" id="UP000003973">
    <property type="component" value="Unassembled WGS sequence"/>
</dbReference>
<proteinExistence type="predicted"/>
<organism evidence="2 3">
    <name type="scientific">Oxalobacter paraformigenes</name>
    <dbReference type="NCBI Taxonomy" id="556268"/>
    <lineage>
        <taxon>Bacteria</taxon>
        <taxon>Pseudomonadati</taxon>
        <taxon>Pseudomonadota</taxon>
        <taxon>Betaproteobacteria</taxon>
        <taxon>Burkholderiales</taxon>
        <taxon>Oxalobacteraceae</taxon>
        <taxon>Oxalobacter</taxon>
    </lineage>
</organism>
<keyword evidence="3" id="KW-1185">Reference proteome</keyword>
<evidence type="ECO:0000313" key="2">
    <source>
        <dbReference type="EMBL" id="EEO27784.1"/>
    </source>
</evidence>
<name>C3X3J8_9BURK</name>
<dbReference type="eggNOG" id="ENOG50348CZ">
    <property type="taxonomic scope" value="Bacteria"/>
</dbReference>
<sequence length="336" mass="35925">MIILTKFNGYRADGRRLYFKGGDGGAGEMRKMEEERQARIDAAIQAINDIFDPPATKRGVNPATSFDPSKTYYNADGSVFTGAVSGKGSGGLKVSKTLPYGITPPGAFQLPASVANAALASGGKGGGIRFEPYQTINGQKWNMGKVRSALANGRLYTGVETVQPENKRLKLYEDQRDAVYQINSKDVNRQYGDAERNNRFGLARHGLMGGSVDVDSNAQLQEKTNEGLMKASGIADSAAASLKAKDESARQNLISMAQSGIDTGTAQQMAIERLNTTAQEAEGARAGASVGDLFGNMTQAYLRYRKLNGDETALSLNGNNQGGLSTRTSYDGYTSR</sequence>
<comment type="caution">
    <text evidence="2">The sequence shown here is derived from an EMBL/GenBank/DDBJ whole genome shotgun (WGS) entry which is preliminary data.</text>
</comment>
<evidence type="ECO:0000256" key="1">
    <source>
        <dbReference type="SAM" id="MobiDB-lite"/>
    </source>
</evidence>
<gene>
    <name evidence="2" type="ORF">OFAG_00937</name>
</gene>
<dbReference type="RefSeq" id="WP_005877012.1">
    <property type="nucleotide sequence ID" value="NZ_CABMNL010000001.1"/>
</dbReference>
<accession>C3X3J8</accession>